<organism evidence="2 3">
    <name type="scientific">Aspergillus chevalieri</name>
    <name type="common">Eurotium chevalieri</name>
    <dbReference type="NCBI Taxonomy" id="182096"/>
    <lineage>
        <taxon>Eukaryota</taxon>
        <taxon>Fungi</taxon>
        <taxon>Dikarya</taxon>
        <taxon>Ascomycota</taxon>
        <taxon>Pezizomycotina</taxon>
        <taxon>Eurotiomycetes</taxon>
        <taxon>Eurotiomycetidae</taxon>
        <taxon>Eurotiales</taxon>
        <taxon>Aspergillaceae</taxon>
        <taxon>Aspergillus</taxon>
        <taxon>Aspergillus subgen. Aspergillus</taxon>
    </lineage>
</organism>
<dbReference type="InterPro" id="IPR052358">
    <property type="entry name" value="Aro_Compnd_Degr_Hydrolases"/>
</dbReference>
<dbReference type="Pfam" id="PF04909">
    <property type="entry name" value="Amidohydro_2"/>
    <property type="match status" value="1"/>
</dbReference>
<dbReference type="InterPro" id="IPR006680">
    <property type="entry name" value="Amidohydro-rel"/>
</dbReference>
<accession>A0A7R7VMP7</accession>
<evidence type="ECO:0000313" key="3">
    <source>
        <dbReference type="Proteomes" id="UP000637239"/>
    </source>
</evidence>
<reference evidence="2" key="1">
    <citation type="submission" date="2021-01" db="EMBL/GenBank/DDBJ databases">
        <authorList>
            <consortium name="Aspergillus chevalieri M1 genome sequencing consortium"/>
            <person name="Kazuki M."/>
            <person name="Futagami T."/>
        </authorList>
    </citation>
    <scope>NUCLEOTIDE SEQUENCE</scope>
    <source>
        <strain evidence="2">M1</strain>
    </source>
</reference>
<proteinExistence type="predicted"/>
<evidence type="ECO:0000313" key="2">
    <source>
        <dbReference type="EMBL" id="BCR86769.1"/>
    </source>
</evidence>
<dbReference type="KEGG" id="ache:ACHE_30756S"/>
<dbReference type="GO" id="GO:0016787">
    <property type="term" value="F:hydrolase activity"/>
    <property type="evidence" value="ECO:0007669"/>
    <property type="project" value="InterPro"/>
</dbReference>
<protein>
    <recommendedName>
        <fullName evidence="1">Amidohydrolase-related domain-containing protein</fullName>
    </recommendedName>
</protein>
<dbReference type="PANTHER" id="PTHR35563">
    <property type="entry name" value="BARREL METAL-DEPENDENT HYDROLASE, PUTATIVE (AFU_ORTHOLOGUE AFUA_1G16240)-RELATED"/>
    <property type="match status" value="1"/>
</dbReference>
<dbReference type="Gene3D" id="3.20.20.140">
    <property type="entry name" value="Metal-dependent hydrolases"/>
    <property type="match status" value="1"/>
</dbReference>
<feature type="domain" description="Amidohydrolase-related" evidence="1">
    <location>
        <begin position="69"/>
        <end position="313"/>
    </location>
</feature>
<dbReference type="Proteomes" id="UP000637239">
    <property type="component" value="Chromosome 3"/>
</dbReference>
<name>A0A7R7VMP7_ASPCH</name>
<dbReference type="PANTHER" id="PTHR35563:SF2">
    <property type="entry name" value="BARREL METAL-DEPENDENT HYDROLASE, PUTATIVE (AFU_ORTHOLOGUE AFUA_1G16240)-RELATED"/>
    <property type="match status" value="1"/>
</dbReference>
<sequence length="346" mass="39203">MASLRLCRLQGAIGRPRLDVLPKTRFLEGLPRVSFSFGTHKEEPRDYVYETQKAAPTLPLKHRLPPRSWDSHMHVVEPQRYPIAADAVYQPPSHTLKDAMAFESSIGVENIVLVQPSIYGTDNSCLLEALKKTGPSRGRGIVVIDPETVEPSTLAVWHTLGIRGVRVNLKSVGKVMDEQELEETLLRHAEIVRPLGWIIQLWVPLHMLPMLERIVPRLGVKVCIDHFGGPELSSITWKDDVDLSFDPYSLPGFSSLVSLLREGKTYVKISAPYRLSKDKQMRDIQAIALELLRVAPQRVIYASDWPHTRFDGMNIRPFTESCLRWCSSQPGLAERVFRLNTEELLC</sequence>
<keyword evidence="3" id="KW-1185">Reference proteome</keyword>
<gene>
    <name evidence="2" type="ORF">ACHE_30756S</name>
</gene>
<dbReference type="AlphaFoldDB" id="A0A7R7VMP7"/>
<evidence type="ECO:0000259" key="1">
    <source>
        <dbReference type="Pfam" id="PF04909"/>
    </source>
</evidence>
<dbReference type="GeneID" id="66981128"/>
<dbReference type="RefSeq" id="XP_043135291.1">
    <property type="nucleotide sequence ID" value="XM_043277410.1"/>
</dbReference>
<dbReference type="SUPFAM" id="SSF51556">
    <property type="entry name" value="Metallo-dependent hydrolases"/>
    <property type="match status" value="1"/>
</dbReference>
<dbReference type="InterPro" id="IPR032466">
    <property type="entry name" value="Metal_Hydrolase"/>
</dbReference>
<dbReference type="EMBL" id="AP024418">
    <property type="protein sequence ID" value="BCR86769.1"/>
    <property type="molecule type" value="Genomic_DNA"/>
</dbReference>
<reference evidence="2" key="2">
    <citation type="submission" date="2021-02" db="EMBL/GenBank/DDBJ databases">
        <title>Aspergillus chevalieri M1 genome sequence.</title>
        <authorList>
            <person name="Kadooka C."/>
            <person name="Mori K."/>
            <person name="Futagami T."/>
        </authorList>
    </citation>
    <scope>NUCLEOTIDE SEQUENCE</scope>
    <source>
        <strain evidence="2">M1</strain>
    </source>
</reference>